<reference evidence="1 2" key="1">
    <citation type="journal article" date="2013" name="Nature">
        <title>Anaerobic oxidation of methane coupled to nitrate reduction in a novel archaeal lineage.</title>
        <authorList>
            <person name="Haroon M.F."/>
            <person name="Hu S."/>
            <person name="Shi Y."/>
            <person name="Imelfort M."/>
            <person name="Keller J."/>
            <person name="Hugenholtz P."/>
            <person name="Yuan Z."/>
            <person name="Tyson G.W."/>
        </authorList>
    </citation>
    <scope>NUCLEOTIDE SEQUENCE [LARGE SCALE GENOMIC DNA]</scope>
    <source>
        <strain evidence="1 2">ANME-2d</strain>
    </source>
</reference>
<dbReference type="EMBL" id="JMIY01000003">
    <property type="protein sequence ID" value="KCZ72006.1"/>
    <property type="molecule type" value="Genomic_DNA"/>
</dbReference>
<proteinExistence type="predicted"/>
<dbReference type="OrthoDB" id="382592at2157"/>
<dbReference type="RefSeq" id="WP_048090038.1">
    <property type="nucleotide sequence ID" value="NZ_JMIY01000003.1"/>
</dbReference>
<sequence length="145" mass="16800">MMVAYESTGKEPQIDADERRFFPVTEFIELFVDRFFSVMEFDKTIHCKGRKERKEKRQESLYPLCHSMKKHRLSELRTRMTRIKRIFTDNCNPCVSVSSVQSVFHPSFSGMKPTCTKVSAFICVPLRLIDGKLSTPWQSAIIIGG</sequence>
<organism evidence="1 2">
    <name type="scientific">Candidatus Methanoperedens nitratireducens</name>
    <dbReference type="NCBI Taxonomy" id="1392998"/>
    <lineage>
        <taxon>Archaea</taxon>
        <taxon>Methanobacteriati</taxon>
        <taxon>Methanobacteriota</taxon>
        <taxon>Stenosarchaea group</taxon>
        <taxon>Methanomicrobia</taxon>
        <taxon>Methanosarcinales</taxon>
        <taxon>ANME-2 cluster</taxon>
        <taxon>Candidatus Methanoperedentaceae</taxon>
        <taxon>Candidatus Methanoperedens</taxon>
    </lineage>
</organism>
<comment type="caution">
    <text evidence="1">The sequence shown here is derived from an EMBL/GenBank/DDBJ whole genome shotgun (WGS) entry which is preliminary data.</text>
</comment>
<gene>
    <name evidence="1" type="ORF">ANME2D_01405</name>
</gene>
<keyword evidence="2" id="KW-1185">Reference proteome</keyword>
<name>A0A062UYK8_9EURY</name>
<evidence type="ECO:0000313" key="1">
    <source>
        <dbReference type="EMBL" id="KCZ72006.1"/>
    </source>
</evidence>
<evidence type="ECO:0000313" key="2">
    <source>
        <dbReference type="Proteomes" id="UP000027153"/>
    </source>
</evidence>
<dbReference type="Proteomes" id="UP000027153">
    <property type="component" value="Unassembled WGS sequence"/>
</dbReference>
<dbReference type="AlphaFoldDB" id="A0A062UYK8"/>
<accession>A0A062UYK8</accession>
<protein>
    <submittedName>
        <fullName evidence="1">Uncharacterized protein</fullName>
    </submittedName>
</protein>